<dbReference type="SUPFAM" id="SSF55729">
    <property type="entry name" value="Acyl-CoA N-acyltransferases (Nat)"/>
    <property type="match status" value="1"/>
</dbReference>
<keyword evidence="2" id="KW-0808">Transferase</keyword>
<dbReference type="GO" id="GO:0004145">
    <property type="term" value="F:diamine N-acetyltransferase activity"/>
    <property type="evidence" value="ECO:0007669"/>
    <property type="project" value="TreeGrafter"/>
</dbReference>
<dbReference type="Pfam" id="PF00583">
    <property type="entry name" value="Acetyltransf_1"/>
    <property type="match status" value="1"/>
</dbReference>
<sequence>MKISQVTPNPAIASFIQTYVSERPSYTNKLPLDDEQALFTFLEEAADETGLFVVEEADEIQMLLLCISYSEDRYKVIGPIVKTGYEPTKETFKQLFDTITAQHHPPSTYYFAFTAQHALIKTFMKTIGASYTFTDYHLETSQDLGETQNLHHMIPYSKAYYRYFQRLHEDTFTHNAMTAKEIVSSLDDQHELVLYMAEGILKGYLYLIYDESERHAEIKYFSSHADYRLKGIAFDLIQHAIHRALTRPEIERVYFKIRSKNHKLVERFHELGFHISSEYQKFKIYK</sequence>
<dbReference type="RefSeq" id="WP_019166615.1">
    <property type="nucleotide sequence ID" value="NZ_CP094734.1"/>
</dbReference>
<dbReference type="PROSITE" id="PS51186">
    <property type="entry name" value="GNAT"/>
    <property type="match status" value="1"/>
</dbReference>
<dbReference type="PANTHER" id="PTHR43415:SF6">
    <property type="entry name" value="SPERMIDINE N(1)-ACETYLTRANSFERASE"/>
    <property type="match status" value="1"/>
</dbReference>
<feature type="domain" description="N-acetyltransferase" evidence="1">
    <location>
        <begin position="148"/>
        <end position="286"/>
    </location>
</feature>
<protein>
    <submittedName>
        <fullName evidence="2">N-acetyltransferase</fullName>
    </submittedName>
</protein>
<proteinExistence type="predicted"/>
<accession>A0A2A4GZK3</accession>
<dbReference type="GeneID" id="77324280"/>
<dbReference type="InterPro" id="IPR016181">
    <property type="entry name" value="Acyl_CoA_acyltransferase"/>
</dbReference>
<dbReference type="Gene3D" id="3.40.630.30">
    <property type="match status" value="1"/>
</dbReference>
<evidence type="ECO:0000259" key="1">
    <source>
        <dbReference type="PROSITE" id="PS51186"/>
    </source>
</evidence>
<dbReference type="AlphaFoldDB" id="A0A2A4GZK3"/>
<dbReference type="InterPro" id="IPR000182">
    <property type="entry name" value="GNAT_dom"/>
</dbReference>
<dbReference type="PANTHER" id="PTHR43415">
    <property type="entry name" value="SPERMIDINE N(1)-ACETYLTRANSFERASE"/>
    <property type="match status" value="1"/>
</dbReference>
<organism evidence="2 3">
    <name type="scientific">Staphylococcus delphini</name>
    <dbReference type="NCBI Taxonomy" id="53344"/>
    <lineage>
        <taxon>Bacteria</taxon>
        <taxon>Bacillati</taxon>
        <taxon>Bacillota</taxon>
        <taxon>Bacilli</taxon>
        <taxon>Bacillales</taxon>
        <taxon>Staphylococcaceae</taxon>
        <taxon>Staphylococcus</taxon>
        <taxon>Staphylococcus intermedius group</taxon>
    </lineage>
</organism>
<name>A0A2A4GZK3_9STAP</name>
<dbReference type="CDD" id="cd04301">
    <property type="entry name" value="NAT_SF"/>
    <property type="match status" value="1"/>
</dbReference>
<comment type="caution">
    <text evidence="2">The sequence shown here is derived from an EMBL/GenBank/DDBJ whole genome shotgun (WGS) entry which is preliminary data.</text>
</comment>
<dbReference type="EMBL" id="MWUU01000003">
    <property type="protein sequence ID" value="PCF56413.1"/>
    <property type="molecule type" value="Genomic_DNA"/>
</dbReference>
<dbReference type="Proteomes" id="UP000218335">
    <property type="component" value="Unassembled WGS sequence"/>
</dbReference>
<reference evidence="2 3" key="1">
    <citation type="journal article" date="2017" name="PLoS ONE">
        <title>Development of a real-time PCR for detection of Staphylococcus pseudintermedius using a novel automated comparison of whole-genome sequences.</title>
        <authorList>
            <person name="Verstappen K.M."/>
            <person name="Huijbregts L."/>
            <person name="Spaninks M."/>
            <person name="Wagenaar J.A."/>
            <person name="Fluit A.C."/>
            <person name="Duim B."/>
        </authorList>
    </citation>
    <scope>NUCLEOTIDE SEQUENCE [LARGE SCALE GENOMIC DNA]</scope>
    <source>
        <strain evidence="2 3">215070706401-1</strain>
    </source>
</reference>
<evidence type="ECO:0000313" key="3">
    <source>
        <dbReference type="Proteomes" id="UP000218335"/>
    </source>
</evidence>
<evidence type="ECO:0000313" key="2">
    <source>
        <dbReference type="EMBL" id="PCF56413.1"/>
    </source>
</evidence>
<gene>
    <name evidence="2" type="ORF">B5C08_02905</name>
</gene>